<sequence>MRRSTLFLTIALVISVSLNLLVAGLMLGHHLSGRGGRGGNPSLDRLFATVPDEIRREVRRAMSEDGQAREARRQALREARQQVAAALGARPFDPAAADAALANLRAHGEQVADKLHATLVRTMAEAQANGTLPPPRVDSRDGHDDDDPPGPPPRR</sequence>
<keyword evidence="2" id="KW-1133">Transmembrane helix</keyword>
<dbReference type="KEGG" id="acru:HHL28_06650"/>
<keyword evidence="4" id="KW-1185">Reference proteome</keyword>
<evidence type="ECO:0000313" key="4">
    <source>
        <dbReference type="Proteomes" id="UP000501891"/>
    </source>
</evidence>
<evidence type="ECO:0000256" key="1">
    <source>
        <dbReference type="SAM" id="MobiDB-lite"/>
    </source>
</evidence>
<gene>
    <name evidence="3" type="ORF">HHL28_06650</name>
</gene>
<feature type="region of interest" description="Disordered" evidence="1">
    <location>
        <begin position="125"/>
        <end position="155"/>
    </location>
</feature>
<accession>A0A858R5M3</accession>
<proteinExistence type="predicted"/>
<dbReference type="AlphaFoldDB" id="A0A858R5M3"/>
<dbReference type="Proteomes" id="UP000501891">
    <property type="component" value="Chromosome"/>
</dbReference>
<keyword evidence="2" id="KW-0812">Transmembrane</keyword>
<feature type="transmembrane region" description="Helical" evidence="2">
    <location>
        <begin position="6"/>
        <end position="27"/>
    </location>
</feature>
<organism evidence="3 4">
    <name type="scientific">Aerophototrophica crusticola</name>
    <dbReference type="NCBI Taxonomy" id="1709002"/>
    <lineage>
        <taxon>Bacteria</taxon>
        <taxon>Pseudomonadati</taxon>
        <taxon>Pseudomonadota</taxon>
        <taxon>Alphaproteobacteria</taxon>
        <taxon>Rhodospirillales</taxon>
        <taxon>Rhodospirillaceae</taxon>
        <taxon>Aerophototrophica</taxon>
    </lineage>
</organism>
<reference evidence="3" key="1">
    <citation type="submission" date="2020-04" db="EMBL/GenBank/DDBJ databases">
        <title>A desert anoxygenic phototrophic bacterium fixes CO2 using RubisCO under aerobic conditions.</title>
        <authorList>
            <person name="Tang K."/>
        </authorList>
    </citation>
    <scope>NUCLEOTIDE SEQUENCE [LARGE SCALE GENOMIC DNA]</scope>
    <source>
        <strain evidence="3">MIMtkB3</strain>
    </source>
</reference>
<protein>
    <submittedName>
        <fullName evidence="3">Periplasmic heavy metal sensor</fullName>
    </submittedName>
</protein>
<dbReference type="EMBL" id="CP051775">
    <property type="protein sequence ID" value="QJE72809.1"/>
    <property type="molecule type" value="Genomic_DNA"/>
</dbReference>
<dbReference type="InterPro" id="IPR025961">
    <property type="entry name" value="Metal_resist"/>
</dbReference>
<evidence type="ECO:0000313" key="3">
    <source>
        <dbReference type="EMBL" id="QJE72809.1"/>
    </source>
</evidence>
<dbReference type="Pfam" id="PF13801">
    <property type="entry name" value="Metal_resist"/>
    <property type="match status" value="1"/>
</dbReference>
<evidence type="ECO:0000256" key="2">
    <source>
        <dbReference type="SAM" id="Phobius"/>
    </source>
</evidence>
<name>A0A858R5M3_9PROT</name>
<keyword evidence="2" id="KW-0472">Membrane</keyword>